<dbReference type="Gene3D" id="3.40.50.150">
    <property type="entry name" value="Vaccinia Virus protein VP39"/>
    <property type="match status" value="1"/>
</dbReference>
<keyword evidence="3" id="KW-0489">Methyltransferase</keyword>
<comment type="caution">
    <text evidence="3">The sequence shown here is derived from an EMBL/GenBank/DDBJ whole genome shotgun (WGS) entry which is preliminary data.</text>
</comment>
<reference evidence="3 4" key="1">
    <citation type="journal article" date="2015" name="Nature">
        <title>rRNA introns, odd ribosomes, and small enigmatic genomes across a large radiation of phyla.</title>
        <authorList>
            <person name="Brown C.T."/>
            <person name="Hug L.A."/>
            <person name="Thomas B.C."/>
            <person name="Sharon I."/>
            <person name="Castelle C.J."/>
            <person name="Singh A."/>
            <person name="Wilkins M.J."/>
            <person name="Williams K.H."/>
            <person name="Banfield J.F."/>
        </authorList>
    </citation>
    <scope>NUCLEOTIDE SEQUENCE [LARGE SCALE GENOMIC DNA]</scope>
</reference>
<dbReference type="CDD" id="cd02440">
    <property type="entry name" value="AdoMet_MTases"/>
    <property type="match status" value="1"/>
</dbReference>
<evidence type="ECO:0000259" key="2">
    <source>
        <dbReference type="Pfam" id="PF13649"/>
    </source>
</evidence>
<dbReference type="AlphaFoldDB" id="A0A0G0LC58"/>
<proteinExistence type="predicted"/>
<protein>
    <submittedName>
        <fullName evidence="3">SAM dependent methyltransferase</fullName>
    </submittedName>
</protein>
<dbReference type="GO" id="GO:0008168">
    <property type="term" value="F:methyltransferase activity"/>
    <property type="evidence" value="ECO:0007669"/>
    <property type="project" value="UniProtKB-KW"/>
</dbReference>
<dbReference type="Proteomes" id="UP000034081">
    <property type="component" value="Unassembled WGS sequence"/>
</dbReference>
<dbReference type="InterPro" id="IPR029063">
    <property type="entry name" value="SAM-dependent_MTases_sf"/>
</dbReference>
<name>A0A0G0LC58_9BACT</name>
<evidence type="ECO:0000313" key="3">
    <source>
        <dbReference type="EMBL" id="KKQ85465.1"/>
    </source>
</evidence>
<dbReference type="InterPro" id="IPR041698">
    <property type="entry name" value="Methyltransf_25"/>
</dbReference>
<evidence type="ECO:0000256" key="1">
    <source>
        <dbReference type="ARBA" id="ARBA00022679"/>
    </source>
</evidence>
<organism evidence="3 4">
    <name type="scientific">Candidatus Woesebacteria bacterium GW2011_GWB1_38_8</name>
    <dbReference type="NCBI Taxonomy" id="1618570"/>
    <lineage>
        <taxon>Bacteria</taxon>
        <taxon>Candidatus Woeseibacteriota</taxon>
    </lineage>
</organism>
<dbReference type="EMBL" id="LBVL01000006">
    <property type="protein sequence ID" value="KKQ85465.1"/>
    <property type="molecule type" value="Genomic_DNA"/>
</dbReference>
<sequence>MNSKTWDKFYKNVPLDEIPWQNTQADWFKELVDTRQIKGKAALDLGCGTGMKSIYLAKKGRFKKVVGVDISPTAINYARKNADKENLQDKVEFVTGDVTDLTFLRNQKFNFVLEWAVLHGIDKNEWDKYIREIAKHTKEAGKLLLRVFAKPRGYKKSYFWDDISGKVKIYIFDERTIKNLFAEQFSIIKENVSKPKTKNELIFREYLMVRR</sequence>
<evidence type="ECO:0000313" key="4">
    <source>
        <dbReference type="Proteomes" id="UP000034081"/>
    </source>
</evidence>
<dbReference type="STRING" id="1618570.UT08_C0006G0048"/>
<keyword evidence="1 3" id="KW-0808">Transferase</keyword>
<feature type="domain" description="Methyltransferase" evidence="2">
    <location>
        <begin position="43"/>
        <end position="141"/>
    </location>
</feature>
<accession>A0A0G0LC58</accession>
<dbReference type="PANTHER" id="PTHR43861">
    <property type="entry name" value="TRANS-ACONITATE 2-METHYLTRANSFERASE-RELATED"/>
    <property type="match status" value="1"/>
</dbReference>
<dbReference type="GO" id="GO:0032259">
    <property type="term" value="P:methylation"/>
    <property type="evidence" value="ECO:0007669"/>
    <property type="project" value="UniProtKB-KW"/>
</dbReference>
<gene>
    <name evidence="3" type="ORF">UT08_C0006G0048</name>
</gene>
<dbReference type="SUPFAM" id="SSF53335">
    <property type="entry name" value="S-adenosyl-L-methionine-dependent methyltransferases"/>
    <property type="match status" value="1"/>
</dbReference>
<dbReference type="Pfam" id="PF13649">
    <property type="entry name" value="Methyltransf_25"/>
    <property type="match status" value="1"/>
</dbReference>